<reference evidence="2 3" key="1">
    <citation type="journal article" date="2016" name="Nat. Commun.">
        <title>Thousands of microbial genomes shed light on interconnected biogeochemical processes in an aquifer system.</title>
        <authorList>
            <person name="Anantharaman K."/>
            <person name="Brown C.T."/>
            <person name="Hug L.A."/>
            <person name="Sharon I."/>
            <person name="Castelle C.J."/>
            <person name="Probst A.J."/>
            <person name="Thomas B.C."/>
            <person name="Singh A."/>
            <person name="Wilkins M.J."/>
            <person name="Karaoz U."/>
            <person name="Brodie E.L."/>
            <person name="Williams K.H."/>
            <person name="Hubbard S.S."/>
            <person name="Banfield J.F."/>
        </authorList>
    </citation>
    <scope>NUCLEOTIDE SEQUENCE [LARGE SCALE GENOMIC DNA]</scope>
</reference>
<keyword evidence="1" id="KW-1133">Transmembrane helix</keyword>
<feature type="non-terminal residue" evidence="2">
    <location>
        <position position="178"/>
    </location>
</feature>
<dbReference type="Pfam" id="PF05552">
    <property type="entry name" value="MS_channel_1st_1"/>
    <property type="match status" value="2"/>
</dbReference>
<proteinExistence type="predicted"/>
<feature type="transmembrane region" description="Helical" evidence="1">
    <location>
        <begin position="85"/>
        <end position="111"/>
    </location>
</feature>
<evidence type="ECO:0008006" key="4">
    <source>
        <dbReference type="Google" id="ProtNLM"/>
    </source>
</evidence>
<dbReference type="Proteomes" id="UP000179076">
    <property type="component" value="Unassembled WGS sequence"/>
</dbReference>
<feature type="transmembrane region" description="Helical" evidence="1">
    <location>
        <begin position="22"/>
        <end position="48"/>
    </location>
</feature>
<evidence type="ECO:0000256" key="1">
    <source>
        <dbReference type="SAM" id="Phobius"/>
    </source>
</evidence>
<comment type="caution">
    <text evidence="2">The sequence shown here is derived from an EMBL/GenBank/DDBJ whole genome shotgun (WGS) entry which is preliminary data.</text>
</comment>
<sequence length="178" mass="19448">MEQQIDIVMASLRSFMFDLGSFLPMLIGAVAILIVGWLVSKLLQFIVVRGLKGMRFHELTVAAGLDDFLKKGGVRSGTVDVLGVMVYWLAILVTLLTTFNVLGLTALSTLFHRVAEFVPNVVVAMLTLTIGLYFARFVADAVTAYTRNVGMVDADLVGRLTRYAITAFVVILAIGQFN</sequence>
<name>A0A1F6VB65_9PROT</name>
<feature type="transmembrane region" description="Helical" evidence="1">
    <location>
        <begin position="160"/>
        <end position="177"/>
    </location>
</feature>
<gene>
    <name evidence="2" type="ORF">A2W18_01615</name>
</gene>
<feature type="transmembrane region" description="Helical" evidence="1">
    <location>
        <begin position="117"/>
        <end position="139"/>
    </location>
</feature>
<protein>
    <recommendedName>
        <fullName evidence="4">Mechanosensitive ion channel protein MscS</fullName>
    </recommendedName>
</protein>
<dbReference type="EMBL" id="MFSP01000077">
    <property type="protein sequence ID" value="OGI66796.1"/>
    <property type="molecule type" value="Genomic_DNA"/>
</dbReference>
<keyword evidence="1" id="KW-0812">Transmembrane</keyword>
<keyword evidence="1" id="KW-0472">Membrane</keyword>
<organism evidence="2 3">
    <name type="scientific">Candidatus Muproteobacteria bacterium RBG_16_60_9</name>
    <dbReference type="NCBI Taxonomy" id="1817755"/>
    <lineage>
        <taxon>Bacteria</taxon>
        <taxon>Pseudomonadati</taxon>
        <taxon>Pseudomonadota</taxon>
        <taxon>Candidatus Muproteobacteria</taxon>
    </lineage>
</organism>
<evidence type="ECO:0000313" key="2">
    <source>
        <dbReference type="EMBL" id="OGI66796.1"/>
    </source>
</evidence>
<dbReference type="InterPro" id="IPR008910">
    <property type="entry name" value="MSC_TM_helix"/>
</dbReference>
<dbReference type="AlphaFoldDB" id="A0A1F6VB65"/>
<accession>A0A1F6VB65</accession>
<evidence type="ECO:0000313" key="3">
    <source>
        <dbReference type="Proteomes" id="UP000179076"/>
    </source>
</evidence>